<dbReference type="Pfam" id="PF07593">
    <property type="entry name" value="UnbV_ASPIC"/>
    <property type="match status" value="1"/>
</dbReference>
<protein>
    <submittedName>
        <fullName evidence="3">VCBS repeat-containing protein</fullName>
    </submittedName>
</protein>
<keyword evidence="4" id="KW-1185">Reference proteome</keyword>
<dbReference type="SUPFAM" id="SSF69318">
    <property type="entry name" value="Integrin alpha N-terminal domain"/>
    <property type="match status" value="3"/>
</dbReference>
<dbReference type="InterPro" id="IPR011519">
    <property type="entry name" value="UnbV_ASPIC"/>
</dbReference>
<dbReference type="Gene3D" id="2.130.10.130">
    <property type="entry name" value="Integrin alpha, N-terminal"/>
    <property type="match status" value="3"/>
</dbReference>
<comment type="caution">
    <text evidence="3">The sequence shown here is derived from an EMBL/GenBank/DDBJ whole genome shotgun (WGS) entry which is preliminary data.</text>
</comment>
<gene>
    <name evidence="3" type="ORF">ACFSR2_04625</name>
</gene>
<proteinExistence type="predicted"/>
<evidence type="ECO:0000259" key="2">
    <source>
        <dbReference type="Pfam" id="PF07593"/>
    </source>
</evidence>
<keyword evidence="1" id="KW-0732">Signal</keyword>
<accession>A0ABW5J302</accession>
<dbReference type="InterPro" id="IPR013517">
    <property type="entry name" value="FG-GAP"/>
</dbReference>
<dbReference type="Pfam" id="PF13517">
    <property type="entry name" value="FG-GAP_3"/>
    <property type="match status" value="4"/>
</dbReference>
<reference evidence="4" key="1">
    <citation type="journal article" date="2019" name="Int. J. Syst. Evol. Microbiol.">
        <title>The Global Catalogue of Microorganisms (GCM) 10K type strain sequencing project: providing services to taxonomists for standard genome sequencing and annotation.</title>
        <authorList>
            <consortium name="The Broad Institute Genomics Platform"/>
            <consortium name="The Broad Institute Genome Sequencing Center for Infectious Disease"/>
            <person name="Wu L."/>
            <person name="Ma J."/>
        </authorList>
    </citation>
    <scope>NUCLEOTIDE SEQUENCE [LARGE SCALE GENOMIC DNA]</scope>
    <source>
        <strain evidence="4">KCTC 52344</strain>
    </source>
</reference>
<dbReference type="InterPro" id="IPR027039">
    <property type="entry name" value="Crtac1"/>
</dbReference>
<evidence type="ECO:0000256" key="1">
    <source>
        <dbReference type="ARBA" id="ARBA00022729"/>
    </source>
</evidence>
<dbReference type="EMBL" id="JBHULC010000004">
    <property type="protein sequence ID" value="MFD2520156.1"/>
    <property type="molecule type" value="Genomic_DNA"/>
</dbReference>
<dbReference type="PANTHER" id="PTHR16026:SF0">
    <property type="entry name" value="CARTILAGE ACIDIC PROTEIN 1"/>
    <property type="match status" value="1"/>
</dbReference>
<name>A0ABW5J302_9BACT</name>
<feature type="domain" description="ASPIC/UnbV" evidence="2">
    <location>
        <begin position="530"/>
        <end position="596"/>
    </location>
</feature>
<evidence type="ECO:0000313" key="4">
    <source>
        <dbReference type="Proteomes" id="UP001597510"/>
    </source>
</evidence>
<organism evidence="3 4">
    <name type="scientific">Emticicia soli</name>
    <dbReference type="NCBI Taxonomy" id="2027878"/>
    <lineage>
        <taxon>Bacteria</taxon>
        <taxon>Pseudomonadati</taxon>
        <taxon>Bacteroidota</taxon>
        <taxon>Cytophagia</taxon>
        <taxon>Cytophagales</taxon>
        <taxon>Leadbetterellaceae</taxon>
        <taxon>Emticicia</taxon>
    </lineage>
</organism>
<dbReference type="PANTHER" id="PTHR16026">
    <property type="entry name" value="CARTILAGE ACIDIC PROTEIN 1"/>
    <property type="match status" value="1"/>
</dbReference>
<dbReference type="PROSITE" id="PS51257">
    <property type="entry name" value="PROKAR_LIPOPROTEIN"/>
    <property type="match status" value="1"/>
</dbReference>
<dbReference type="RefSeq" id="WP_340235568.1">
    <property type="nucleotide sequence ID" value="NZ_JBBEWC010000004.1"/>
</dbReference>
<sequence length="1110" mass="124280">MKLLVKFLSVVTLSTVIFSSCSKSKKDEELKLFEKLSSTQTKIDFANNITETKDFNILDYLYFFNGGGVAAGDINNDGLTDLFFVSNQGKNKLYLNKGKTKDSPVEFEDISEKAGIGGFSDWKTGVTMADVNGDGLLDIYVCAVANYKGLEGSNELYINNGDLTFSEKSAEYGLDFTGFSTQAAFFDYDKDGDLDCYLLNHAVHNTRSYDRVNTRMLKDNEAGDYLYRNDGGKFVDVSQESGIYQAAMGYGLGISVADVDNDGWLDIYISNDFHEDDYYYINQKNGTFKEGVKEHFTHLSRFSMGSDIADINNDGFQDIITLDMYPEDEKVEKSSVGEDPLDIYLYKLQFGYFNQYSRNCLQLSMAGKRFSDIAPMAGVAATDWSWSPLLADYDGDGIKDLFITNGILRRPNDLDYLKFILSDSLHYNLPTSHNLDKEAMEKMPSGKWHNYLYKGTKELKFQDKSMEWGFEEKNISNGSAYADLDNDGDLDLITNNLNETAGVYLNQSRETLGNNYIKLQLKGNDKNTFGVGAKVILKTKESEQLQQLMPTRGFMSAVEPSLLFGIGKAPQIDSLIVIWENQKMEVIVNPTINKTLVLNQNNAKLDGSTYQFYTPQKPLFENITSTQNSPFVHKENVYFDFTREMLIPFKVSTEGPKMAVGDVNGDGLEDFYVGGAKYQAGELYLQKANGFIKNPQVAFKADSLLEDVDALFFDADGDKDLDLYVVTGGNEFYGDMPEQLDRLYLNDGKGNFTKAVGALPSMLDNKSCVRACDFDKDGDLDLFVGGRVVAYQYGKSPNSYLLVNDGKGKFSDMTTSIAPELRQAGMITDAVWADIDKDGDLDLTVTGDWMPVKTFENDKGKLKQVDNQLGKFTGFWSSITAGDFDKDGDIDFVVGNLGTNTKFRKNDGGQLKMFTKDFDKNDALDHILAYSRGDKWYPVNGKEEMGKQIPNIINKKYTEYSEFAGKTIDEIFSSKDLNDADEKLVNTFESVYLENQGNKTFTLTTLPNLSQVSKIMALRTEDIDKDGNLDVLIGGNFYGANMYQARYDASYGLILKGNGKGDFTPLVPTDTGFLQEGDVRDIKVINTPKGQLYFVLRNNDKMQVFKLLAQ</sequence>
<evidence type="ECO:0000313" key="3">
    <source>
        <dbReference type="EMBL" id="MFD2520156.1"/>
    </source>
</evidence>
<dbReference type="InterPro" id="IPR028994">
    <property type="entry name" value="Integrin_alpha_N"/>
</dbReference>
<dbReference type="Proteomes" id="UP001597510">
    <property type="component" value="Unassembled WGS sequence"/>
</dbReference>